<evidence type="ECO:0000256" key="2">
    <source>
        <dbReference type="SAM" id="Phobius"/>
    </source>
</evidence>
<comment type="caution">
    <text evidence="3">The sequence shown here is derived from an EMBL/GenBank/DDBJ whole genome shotgun (WGS) entry which is preliminary data.</text>
</comment>
<dbReference type="OrthoDB" id="5238281at2759"/>
<evidence type="ECO:0000313" key="4">
    <source>
        <dbReference type="Proteomes" id="UP000770015"/>
    </source>
</evidence>
<feature type="transmembrane region" description="Helical" evidence="2">
    <location>
        <begin position="109"/>
        <end position="133"/>
    </location>
</feature>
<sequence>MEGKWVQEPLGLRFVEKRPSLTRKFRPRSLQLRQSTAKPPAAEEDLSDSESDSDDELDSPSPTSSSFPAGATAGSSETLPEGASASGITSRPVAQDGIDPANTAQAPTMAIAFGIVGAASVVLCIGVGIWWLCRRSRKKKRASQQPSIASTQPPQVDPRYMQQANLPPDRPDLRRTPSSLMGELMAAAYDVEGGQDQQRYTQTQTPQGYLDEKRYDPNQQLPILQPAPVAQPVVSESIASWVRRHNPLKLNPVNGRTSVYSTAGTVTPHEVSGRSAPPVPAVPPVYQSRNLPGDDDKEFLVPPPLAVPARVVSSNYSNHERSPVSVYARNSGSWFHREYQDQQQQQQQQPQQQNAFNPRAPSMAMTERTESTWASWGGGVSRPQYQPEMPAETQQKTWIEKCVRLGGLR</sequence>
<feature type="compositionally biased region" description="Low complexity" evidence="1">
    <location>
        <begin position="341"/>
        <end position="353"/>
    </location>
</feature>
<keyword evidence="2" id="KW-0472">Membrane</keyword>
<dbReference type="CDD" id="cd12087">
    <property type="entry name" value="TM_EGFR-like"/>
    <property type="match status" value="1"/>
</dbReference>
<proteinExistence type="predicted"/>
<evidence type="ECO:0000256" key="1">
    <source>
        <dbReference type="SAM" id="MobiDB-lite"/>
    </source>
</evidence>
<feature type="region of interest" description="Disordered" evidence="1">
    <location>
        <begin position="339"/>
        <end position="393"/>
    </location>
</feature>
<feature type="region of interest" description="Disordered" evidence="1">
    <location>
        <begin position="1"/>
        <end position="100"/>
    </location>
</feature>
<reference evidence="3" key="1">
    <citation type="journal article" date="2021" name="Nat. Commun.">
        <title>Genetic determinants of endophytism in the Arabidopsis root mycobiome.</title>
        <authorList>
            <person name="Mesny F."/>
            <person name="Miyauchi S."/>
            <person name="Thiergart T."/>
            <person name="Pickel B."/>
            <person name="Atanasova L."/>
            <person name="Karlsson M."/>
            <person name="Huettel B."/>
            <person name="Barry K.W."/>
            <person name="Haridas S."/>
            <person name="Chen C."/>
            <person name="Bauer D."/>
            <person name="Andreopoulos W."/>
            <person name="Pangilinan J."/>
            <person name="LaButti K."/>
            <person name="Riley R."/>
            <person name="Lipzen A."/>
            <person name="Clum A."/>
            <person name="Drula E."/>
            <person name="Henrissat B."/>
            <person name="Kohler A."/>
            <person name="Grigoriev I.V."/>
            <person name="Martin F.M."/>
            <person name="Hacquard S."/>
        </authorList>
    </citation>
    <scope>NUCLEOTIDE SEQUENCE</scope>
    <source>
        <strain evidence="3">MPI-SDFR-AT-0117</strain>
    </source>
</reference>
<keyword evidence="4" id="KW-1185">Reference proteome</keyword>
<dbReference type="AlphaFoldDB" id="A0A9P8VE65"/>
<feature type="compositionally biased region" description="Polar residues" evidence="1">
    <location>
        <begin position="143"/>
        <end position="154"/>
    </location>
</feature>
<feature type="compositionally biased region" description="Low complexity" evidence="1">
    <location>
        <begin position="59"/>
        <end position="76"/>
    </location>
</feature>
<dbReference type="EMBL" id="JAGSXJ010000009">
    <property type="protein sequence ID" value="KAH6688411.1"/>
    <property type="molecule type" value="Genomic_DNA"/>
</dbReference>
<feature type="region of interest" description="Disordered" evidence="1">
    <location>
        <begin position="141"/>
        <end position="177"/>
    </location>
</feature>
<dbReference type="Proteomes" id="UP000770015">
    <property type="component" value="Unassembled WGS sequence"/>
</dbReference>
<evidence type="ECO:0000313" key="3">
    <source>
        <dbReference type="EMBL" id="KAH6688411.1"/>
    </source>
</evidence>
<organism evidence="3 4">
    <name type="scientific">Plectosphaerella plurivora</name>
    <dbReference type="NCBI Taxonomy" id="936078"/>
    <lineage>
        <taxon>Eukaryota</taxon>
        <taxon>Fungi</taxon>
        <taxon>Dikarya</taxon>
        <taxon>Ascomycota</taxon>
        <taxon>Pezizomycotina</taxon>
        <taxon>Sordariomycetes</taxon>
        <taxon>Hypocreomycetidae</taxon>
        <taxon>Glomerellales</taxon>
        <taxon>Plectosphaerellaceae</taxon>
        <taxon>Plectosphaerella</taxon>
    </lineage>
</organism>
<keyword evidence="2" id="KW-1133">Transmembrane helix</keyword>
<protein>
    <recommendedName>
        <fullName evidence="5">Transmembrane protein</fullName>
    </recommendedName>
</protein>
<accession>A0A9P8VE65</accession>
<name>A0A9P8VE65_9PEZI</name>
<keyword evidence="2" id="KW-0812">Transmembrane</keyword>
<evidence type="ECO:0008006" key="5">
    <source>
        <dbReference type="Google" id="ProtNLM"/>
    </source>
</evidence>
<feature type="compositionally biased region" description="Acidic residues" evidence="1">
    <location>
        <begin position="42"/>
        <end position="58"/>
    </location>
</feature>
<gene>
    <name evidence="3" type="ORF">F5X68DRAFT_275307</name>
</gene>